<dbReference type="Proteomes" id="UP001226434">
    <property type="component" value="Unassembled WGS sequence"/>
</dbReference>
<name>A0ABT6R7V5_9BACT</name>
<dbReference type="InterPro" id="IPR029052">
    <property type="entry name" value="Metallo-depent_PP-like"/>
</dbReference>
<proteinExistence type="predicted"/>
<reference evidence="1 2" key="1">
    <citation type="submission" date="2023-05" db="EMBL/GenBank/DDBJ databases">
        <title>Genome sequence of Pinibacter sp. MAH-24.</title>
        <authorList>
            <person name="Huq M.A."/>
        </authorList>
    </citation>
    <scope>NUCLEOTIDE SEQUENCE [LARGE SCALE GENOMIC DNA]</scope>
    <source>
        <strain evidence="1 2">MAH-24</strain>
    </source>
</reference>
<organism evidence="1 2">
    <name type="scientific">Pinibacter soli</name>
    <dbReference type="NCBI Taxonomy" id="3044211"/>
    <lineage>
        <taxon>Bacteria</taxon>
        <taxon>Pseudomonadati</taxon>
        <taxon>Bacteroidota</taxon>
        <taxon>Chitinophagia</taxon>
        <taxon>Chitinophagales</taxon>
        <taxon>Chitinophagaceae</taxon>
        <taxon>Pinibacter</taxon>
    </lineage>
</organism>
<evidence type="ECO:0000313" key="2">
    <source>
        <dbReference type="Proteomes" id="UP001226434"/>
    </source>
</evidence>
<evidence type="ECO:0000313" key="1">
    <source>
        <dbReference type="EMBL" id="MDI3318649.1"/>
    </source>
</evidence>
<gene>
    <name evidence="1" type="ORF">QJ048_02635</name>
</gene>
<dbReference type="SUPFAM" id="SSF56300">
    <property type="entry name" value="Metallo-dependent phosphatases"/>
    <property type="match status" value="1"/>
</dbReference>
<accession>A0ABT6R7V5</accession>
<dbReference type="EMBL" id="JASBRG010000001">
    <property type="protein sequence ID" value="MDI3318649.1"/>
    <property type="molecule type" value="Genomic_DNA"/>
</dbReference>
<sequence>MFKLIVNTIRRFCQFLFKRPATWMADKFSSSPDKAAIIQSLDTLIKEIRQGNSQKGLKLSADLNSGKYIILSDQHKGTRDAADDFLTCEKNYVAALDYYFKSNFTLVALGDCEELWENKPIDVLRSYRDDLLLELNFLKDDRFVKIFGNHDLEWSFKMPQSLFLKKRYGKQLRIYEGLLLNMEYKNEVFSIFMAHGHQGDQRSDGNAFSKWFVAAIWTPVQRFLEIKTNTLSDNFELVDKHNIMMYEWSAEQKNLLFISGHTHKPVFASLDHIERINAALEKARSSNNTKLIARLEAELAQRKEEYAGKQFHKTMVIPSYFNSGCCCFSDGDITGIEIENGEIRLVKWKETDHQPQRLVLEYSSLSYIFDQLGTGK</sequence>
<protein>
    <submittedName>
        <fullName evidence="1">Metallophosphoesterase</fullName>
    </submittedName>
</protein>
<dbReference type="RefSeq" id="WP_282332777.1">
    <property type="nucleotide sequence ID" value="NZ_JASBRG010000001.1"/>
</dbReference>
<keyword evidence="2" id="KW-1185">Reference proteome</keyword>
<comment type="caution">
    <text evidence="1">The sequence shown here is derived from an EMBL/GenBank/DDBJ whole genome shotgun (WGS) entry which is preliminary data.</text>
</comment>
<dbReference type="Gene3D" id="3.60.21.10">
    <property type="match status" value="1"/>
</dbReference>